<comment type="similarity">
    <text evidence="5">Belongs to the class-II pyridoxal-phosphate-dependent aminotransferase family. MalY/PatB cystathionine beta-lyase subfamily.</text>
</comment>
<feature type="domain" description="Aminotransferase class I/classII large" evidence="6">
    <location>
        <begin position="45"/>
        <end position="391"/>
    </location>
</feature>
<evidence type="ECO:0000256" key="3">
    <source>
        <dbReference type="ARBA" id="ARBA00022898"/>
    </source>
</evidence>
<dbReference type="EC" id="4.4.1.13" evidence="2"/>
<dbReference type="RefSeq" id="WP_177270481.1">
    <property type="nucleotide sequence ID" value="NZ_JACRTA010000001.1"/>
</dbReference>
<dbReference type="InterPro" id="IPR015424">
    <property type="entry name" value="PyrdxlP-dep_Trfase"/>
</dbReference>
<dbReference type="PANTHER" id="PTHR43525">
    <property type="entry name" value="PROTEIN MALY"/>
    <property type="match status" value="1"/>
</dbReference>
<organism evidence="7 8">
    <name type="scientific">Lentihominibacter hominis</name>
    <dbReference type="NCBI Taxonomy" id="2763645"/>
    <lineage>
        <taxon>Bacteria</taxon>
        <taxon>Bacillati</taxon>
        <taxon>Bacillota</taxon>
        <taxon>Clostridia</taxon>
        <taxon>Peptostreptococcales</taxon>
        <taxon>Anaerovoracaceae</taxon>
        <taxon>Lentihominibacter</taxon>
    </lineage>
</organism>
<evidence type="ECO:0000313" key="7">
    <source>
        <dbReference type="EMBL" id="MBC8567600.1"/>
    </source>
</evidence>
<evidence type="ECO:0000313" key="8">
    <source>
        <dbReference type="Proteomes" id="UP000610862"/>
    </source>
</evidence>
<evidence type="ECO:0000259" key="6">
    <source>
        <dbReference type="Pfam" id="PF00155"/>
    </source>
</evidence>
<dbReference type="GO" id="GO:0030170">
    <property type="term" value="F:pyridoxal phosphate binding"/>
    <property type="evidence" value="ECO:0007669"/>
    <property type="project" value="InterPro"/>
</dbReference>
<dbReference type="Proteomes" id="UP000610862">
    <property type="component" value="Unassembled WGS sequence"/>
</dbReference>
<protein>
    <recommendedName>
        <fullName evidence="2">cysteine-S-conjugate beta-lyase</fullName>
        <ecNumber evidence="2">4.4.1.13</ecNumber>
    </recommendedName>
</protein>
<accession>A0A926I8Z0</accession>
<dbReference type="GO" id="GO:0047804">
    <property type="term" value="F:cysteine-S-conjugate beta-lyase activity"/>
    <property type="evidence" value="ECO:0007669"/>
    <property type="project" value="UniProtKB-EC"/>
</dbReference>
<keyword evidence="8" id="KW-1185">Reference proteome</keyword>
<dbReference type="Pfam" id="PF00155">
    <property type="entry name" value="Aminotran_1_2"/>
    <property type="match status" value="1"/>
</dbReference>
<evidence type="ECO:0000256" key="4">
    <source>
        <dbReference type="ARBA" id="ARBA00023239"/>
    </source>
</evidence>
<name>A0A926I8Z0_9FIRM</name>
<comment type="cofactor">
    <cofactor evidence="1">
        <name>pyridoxal 5'-phosphate</name>
        <dbReference type="ChEBI" id="CHEBI:597326"/>
    </cofactor>
</comment>
<dbReference type="PANTHER" id="PTHR43525:SF1">
    <property type="entry name" value="PROTEIN MALY"/>
    <property type="match status" value="1"/>
</dbReference>
<dbReference type="InterPro" id="IPR015422">
    <property type="entry name" value="PyrdxlP-dep_Trfase_small"/>
</dbReference>
<dbReference type="GO" id="GO:0008483">
    <property type="term" value="F:transaminase activity"/>
    <property type="evidence" value="ECO:0007669"/>
    <property type="project" value="UniProtKB-KW"/>
</dbReference>
<dbReference type="EMBL" id="JACRTA010000001">
    <property type="protein sequence ID" value="MBC8567600.1"/>
    <property type="molecule type" value="Genomic_DNA"/>
</dbReference>
<dbReference type="InterPro" id="IPR004839">
    <property type="entry name" value="Aminotransferase_I/II_large"/>
</dbReference>
<reference evidence="7" key="1">
    <citation type="submission" date="2020-08" db="EMBL/GenBank/DDBJ databases">
        <title>Genome public.</title>
        <authorList>
            <person name="Liu C."/>
            <person name="Sun Q."/>
        </authorList>
    </citation>
    <scope>NUCLEOTIDE SEQUENCE</scope>
    <source>
        <strain evidence="7">NSJ-24</strain>
    </source>
</reference>
<proteinExistence type="inferred from homology"/>
<keyword evidence="7" id="KW-0032">Aminotransferase</keyword>
<dbReference type="InterPro" id="IPR015421">
    <property type="entry name" value="PyrdxlP-dep_Trfase_major"/>
</dbReference>
<dbReference type="Gene3D" id="3.90.1150.10">
    <property type="entry name" value="Aspartate Aminotransferase, domain 1"/>
    <property type="match status" value="1"/>
</dbReference>
<comment type="caution">
    <text evidence="7">The sequence shown here is derived from an EMBL/GenBank/DDBJ whole genome shotgun (WGS) entry which is preliminary data.</text>
</comment>
<evidence type="ECO:0000256" key="2">
    <source>
        <dbReference type="ARBA" id="ARBA00012224"/>
    </source>
</evidence>
<keyword evidence="4" id="KW-0456">Lyase</keyword>
<gene>
    <name evidence="7" type="ORF">H8692_02340</name>
</gene>
<dbReference type="AlphaFoldDB" id="A0A926I8Z0"/>
<keyword evidence="7" id="KW-0808">Transferase</keyword>
<dbReference type="InterPro" id="IPR051798">
    <property type="entry name" value="Class-II_PLP-Dep_Aminotrans"/>
</dbReference>
<dbReference type="Gene3D" id="3.40.640.10">
    <property type="entry name" value="Type I PLP-dependent aspartate aminotransferase-like (Major domain)"/>
    <property type="match status" value="1"/>
</dbReference>
<dbReference type="CDD" id="cd00609">
    <property type="entry name" value="AAT_like"/>
    <property type="match status" value="1"/>
</dbReference>
<sequence>MKYDFDEIIDRRNTSCENVEGFRSYIFPEDPDIILPVPDEEMIRMWVADMEFAVAPEICQAIRDRVNKRIFGYTGVFGAEYRDTFARWCSVKYDWSFPAEQLVFSPGIVPALYELVGNITQPDEKVLFLTPAYGFFKHACRYNNREFVSSDMLNKDGDFFADVDDFAKKAADPKVKLVIWCNPHNPTGRVWSDKEARKIGEIVEKNDLWIISDEIHCDLTRRDIHHIPMGKIMPQYGKLITCMAASKTFNIAGMMFSNIIIRDDRLRRKFVRSDKLGGLVNPLSLEANLAAYKKGGPWLDELKSYLDGNFRFAVDFIRKNIHGAICKVPEATYLLWLDLRKCGIDISDLSRFFAQEAGVLVESGNKLFVGNADGFVRINLAMPRALVKEGLCRMAKAVSNNCRTI</sequence>
<keyword evidence="3" id="KW-0663">Pyridoxal phosphate</keyword>
<evidence type="ECO:0000256" key="1">
    <source>
        <dbReference type="ARBA" id="ARBA00001933"/>
    </source>
</evidence>
<dbReference type="SUPFAM" id="SSF53383">
    <property type="entry name" value="PLP-dependent transferases"/>
    <property type="match status" value="1"/>
</dbReference>
<evidence type="ECO:0000256" key="5">
    <source>
        <dbReference type="ARBA" id="ARBA00037974"/>
    </source>
</evidence>